<keyword evidence="2" id="KW-1185">Reference proteome</keyword>
<gene>
    <name evidence="1" type="ORF">FMOSSE_LOCUS11918</name>
</gene>
<comment type="caution">
    <text evidence="1">The sequence shown here is derived from an EMBL/GenBank/DDBJ whole genome shotgun (WGS) entry which is preliminary data.</text>
</comment>
<evidence type="ECO:0000313" key="2">
    <source>
        <dbReference type="Proteomes" id="UP000789375"/>
    </source>
</evidence>
<evidence type="ECO:0000313" key="1">
    <source>
        <dbReference type="EMBL" id="CAG8660561.1"/>
    </source>
</evidence>
<dbReference type="Proteomes" id="UP000789375">
    <property type="component" value="Unassembled WGS sequence"/>
</dbReference>
<name>A0A9N9HB47_FUNMO</name>
<protein>
    <submittedName>
        <fullName evidence="1">7341_t:CDS:1</fullName>
    </submittedName>
</protein>
<reference evidence="1" key="1">
    <citation type="submission" date="2021-06" db="EMBL/GenBank/DDBJ databases">
        <authorList>
            <person name="Kallberg Y."/>
            <person name="Tangrot J."/>
            <person name="Rosling A."/>
        </authorList>
    </citation>
    <scope>NUCLEOTIDE SEQUENCE</scope>
    <source>
        <strain evidence="1">87-6 pot B 2015</strain>
    </source>
</reference>
<proteinExistence type="predicted"/>
<accession>A0A9N9HB47</accession>
<dbReference type="AlphaFoldDB" id="A0A9N9HB47"/>
<sequence length="225" mass="25715">MREISPDFLLSDVETASPTTFVLSDDETMDQNQQNNSFIVSLLNNNHTSTALYSTESSMILHSPGEMRSTQDYEETQQLIRDISIEADLHSKQLAQFHNMSNEDRMANGINKESDMASTSTYALTQRFSYESVSTPLEIDQDVWKQLLHMHLKATDQQKLRKNLVIVTKLGLFVQTVIKTVLIAMRTKDDTQMIIKKCDKDTIDLEIPTKLGIVRVLPVRELLDY</sequence>
<dbReference type="EMBL" id="CAJVPP010005141">
    <property type="protein sequence ID" value="CAG8660561.1"/>
    <property type="molecule type" value="Genomic_DNA"/>
</dbReference>
<organism evidence="1 2">
    <name type="scientific">Funneliformis mosseae</name>
    <name type="common">Endomycorrhizal fungus</name>
    <name type="synonym">Glomus mosseae</name>
    <dbReference type="NCBI Taxonomy" id="27381"/>
    <lineage>
        <taxon>Eukaryota</taxon>
        <taxon>Fungi</taxon>
        <taxon>Fungi incertae sedis</taxon>
        <taxon>Mucoromycota</taxon>
        <taxon>Glomeromycotina</taxon>
        <taxon>Glomeromycetes</taxon>
        <taxon>Glomerales</taxon>
        <taxon>Glomeraceae</taxon>
        <taxon>Funneliformis</taxon>
    </lineage>
</organism>